<dbReference type="InterPro" id="IPR009675">
    <property type="entry name" value="TPX2_fam"/>
</dbReference>
<dbReference type="GO" id="GO:0008017">
    <property type="term" value="F:microtubule binding"/>
    <property type="evidence" value="ECO:0007669"/>
    <property type="project" value="TreeGrafter"/>
</dbReference>
<comment type="caution">
    <text evidence="3">The sequence shown here is derived from an EMBL/GenBank/DDBJ whole genome shotgun (WGS) entry which is preliminary data.</text>
</comment>
<gene>
    <name evidence="3" type="ORF">SLEP1_g26963</name>
</gene>
<dbReference type="Proteomes" id="UP001054252">
    <property type="component" value="Unassembled WGS sequence"/>
</dbReference>
<feature type="compositionally biased region" description="Basic and acidic residues" evidence="1">
    <location>
        <begin position="255"/>
        <end position="267"/>
    </location>
</feature>
<protein>
    <recommendedName>
        <fullName evidence="2">TPX2 central domain-containing protein</fullName>
    </recommendedName>
</protein>
<evidence type="ECO:0000259" key="2">
    <source>
        <dbReference type="Pfam" id="PF12214"/>
    </source>
</evidence>
<reference evidence="3 4" key="1">
    <citation type="journal article" date="2021" name="Commun. Biol.">
        <title>The genome of Shorea leprosula (Dipterocarpaceae) highlights the ecological relevance of drought in aseasonal tropical rainforests.</title>
        <authorList>
            <person name="Ng K.K.S."/>
            <person name="Kobayashi M.J."/>
            <person name="Fawcett J.A."/>
            <person name="Hatakeyama M."/>
            <person name="Paape T."/>
            <person name="Ng C.H."/>
            <person name="Ang C.C."/>
            <person name="Tnah L.H."/>
            <person name="Lee C.T."/>
            <person name="Nishiyama T."/>
            <person name="Sese J."/>
            <person name="O'Brien M.J."/>
            <person name="Copetti D."/>
            <person name="Mohd Noor M.I."/>
            <person name="Ong R.C."/>
            <person name="Putra M."/>
            <person name="Sireger I.Z."/>
            <person name="Indrioko S."/>
            <person name="Kosugi Y."/>
            <person name="Izuno A."/>
            <person name="Isagi Y."/>
            <person name="Lee S.L."/>
            <person name="Shimizu K.K."/>
        </authorList>
    </citation>
    <scope>NUCLEOTIDE SEQUENCE [LARGE SCALE GENOMIC DNA]</scope>
    <source>
        <strain evidence="3">214</strain>
    </source>
</reference>
<name>A0AAV5JY56_9ROSI</name>
<feature type="region of interest" description="Disordered" evidence="1">
    <location>
        <begin position="119"/>
        <end position="162"/>
    </location>
</feature>
<keyword evidence="4" id="KW-1185">Reference proteome</keyword>
<sequence length="437" mass="48885">MEEDKEEFFEIDEPIKSVEINNDFEFDAPQFYEFNRPETDWEAAEAELWFVSAGNYLPSPFAIKLKQRCAIVGGGCVIPSSVYDGEGGSATFTSNASEIRDEPEVPAIDYDERGVAASSHLDAKSSTSAKTKSKSQVKSSLSRSSTLMKPTASHLAKQNQSREIHFEQQLRRFEKLVAMFDDKSSKCSSLIDGHPPKRQKLEAGYLSKAAHLKHQVSFVHKTSKKDGSFGTSHRVTVPREPELETARRALSHSSKIKEESKGDSKDARVFKAQPLNRKILKAPTLTLPKRSIPQLPHFQEFQLRTSERAKQHASNKATKLPNYVSTSRNEVRDPRRLNSCIALKERHDGGHKACPLSKKGFKLPADTGPMHEPPTELFNKLSLSSDVQPDVELRSRKVLTDKANAPGSIQQSEDVKVRPSCSKNHDNSGDWYATSYM</sequence>
<organism evidence="3 4">
    <name type="scientific">Rubroshorea leprosula</name>
    <dbReference type="NCBI Taxonomy" id="152421"/>
    <lineage>
        <taxon>Eukaryota</taxon>
        <taxon>Viridiplantae</taxon>
        <taxon>Streptophyta</taxon>
        <taxon>Embryophyta</taxon>
        <taxon>Tracheophyta</taxon>
        <taxon>Spermatophyta</taxon>
        <taxon>Magnoliopsida</taxon>
        <taxon>eudicotyledons</taxon>
        <taxon>Gunneridae</taxon>
        <taxon>Pentapetalae</taxon>
        <taxon>rosids</taxon>
        <taxon>malvids</taxon>
        <taxon>Malvales</taxon>
        <taxon>Dipterocarpaceae</taxon>
        <taxon>Rubroshorea</taxon>
    </lineage>
</organism>
<dbReference type="PANTHER" id="PTHR14326:SF57">
    <property type="entry name" value="PROTEIN TPX2-LIKE"/>
    <property type="match status" value="1"/>
</dbReference>
<dbReference type="GO" id="GO:0005819">
    <property type="term" value="C:spindle"/>
    <property type="evidence" value="ECO:0007669"/>
    <property type="project" value="InterPro"/>
</dbReference>
<dbReference type="GO" id="GO:0060236">
    <property type="term" value="P:regulation of mitotic spindle organization"/>
    <property type="evidence" value="ECO:0007669"/>
    <property type="project" value="InterPro"/>
</dbReference>
<dbReference type="GO" id="GO:0090307">
    <property type="term" value="P:mitotic spindle assembly"/>
    <property type="evidence" value="ECO:0007669"/>
    <property type="project" value="TreeGrafter"/>
</dbReference>
<proteinExistence type="predicted"/>
<feature type="region of interest" description="Disordered" evidence="1">
    <location>
        <begin position="402"/>
        <end position="437"/>
    </location>
</feature>
<dbReference type="InterPro" id="IPR027330">
    <property type="entry name" value="TPX2_central_dom"/>
</dbReference>
<evidence type="ECO:0000256" key="1">
    <source>
        <dbReference type="SAM" id="MobiDB-lite"/>
    </source>
</evidence>
<feature type="compositionally biased region" description="Low complexity" evidence="1">
    <location>
        <begin position="124"/>
        <end position="146"/>
    </location>
</feature>
<dbReference type="GO" id="GO:0005880">
    <property type="term" value="C:nuclear microtubule"/>
    <property type="evidence" value="ECO:0007669"/>
    <property type="project" value="TreeGrafter"/>
</dbReference>
<evidence type="ECO:0000313" key="3">
    <source>
        <dbReference type="EMBL" id="GKV16304.1"/>
    </source>
</evidence>
<dbReference type="Pfam" id="PF12214">
    <property type="entry name" value="TPX2_importin"/>
    <property type="match status" value="1"/>
</dbReference>
<feature type="region of interest" description="Disordered" evidence="1">
    <location>
        <begin position="223"/>
        <end position="267"/>
    </location>
</feature>
<dbReference type="GO" id="GO:0030295">
    <property type="term" value="F:protein kinase activator activity"/>
    <property type="evidence" value="ECO:0007669"/>
    <property type="project" value="TreeGrafter"/>
</dbReference>
<evidence type="ECO:0000313" key="4">
    <source>
        <dbReference type="Proteomes" id="UP001054252"/>
    </source>
</evidence>
<feature type="domain" description="TPX2 central" evidence="2">
    <location>
        <begin position="234"/>
        <end position="359"/>
    </location>
</feature>
<feature type="compositionally biased region" description="Basic and acidic residues" evidence="1">
    <location>
        <begin position="237"/>
        <end position="247"/>
    </location>
</feature>
<feature type="compositionally biased region" description="Basic and acidic residues" evidence="1">
    <location>
        <begin position="413"/>
        <end position="428"/>
    </location>
</feature>
<dbReference type="EMBL" id="BPVZ01000045">
    <property type="protein sequence ID" value="GKV16304.1"/>
    <property type="molecule type" value="Genomic_DNA"/>
</dbReference>
<dbReference type="PANTHER" id="PTHR14326">
    <property type="entry name" value="TARGETING PROTEIN FOR XKLP2"/>
    <property type="match status" value="1"/>
</dbReference>
<accession>A0AAV5JY56</accession>
<dbReference type="AlphaFoldDB" id="A0AAV5JY56"/>